<dbReference type="InterPro" id="IPR015815">
    <property type="entry name" value="HIBADH-related"/>
</dbReference>
<organism evidence="6 7">
    <name type="scientific">Iodidimonas nitroreducens</name>
    <dbReference type="NCBI Taxonomy" id="1236968"/>
    <lineage>
        <taxon>Bacteria</taxon>
        <taxon>Pseudomonadati</taxon>
        <taxon>Pseudomonadota</taxon>
        <taxon>Alphaproteobacteria</taxon>
        <taxon>Iodidimonadales</taxon>
        <taxon>Iodidimonadaceae</taxon>
        <taxon>Iodidimonas</taxon>
    </lineage>
</organism>
<dbReference type="GO" id="GO:0051287">
    <property type="term" value="F:NAD binding"/>
    <property type="evidence" value="ECO:0007669"/>
    <property type="project" value="InterPro"/>
</dbReference>
<evidence type="ECO:0000256" key="1">
    <source>
        <dbReference type="ARBA" id="ARBA00023002"/>
    </source>
</evidence>
<evidence type="ECO:0000256" key="2">
    <source>
        <dbReference type="ARBA" id="ARBA00023027"/>
    </source>
</evidence>
<keyword evidence="2" id="KW-0520">NAD</keyword>
<dbReference type="Gene3D" id="3.40.50.720">
    <property type="entry name" value="NAD(P)-binding Rossmann-like Domain"/>
    <property type="match status" value="1"/>
</dbReference>
<dbReference type="PANTHER" id="PTHR43580">
    <property type="entry name" value="OXIDOREDUCTASE GLYR1-RELATED"/>
    <property type="match status" value="1"/>
</dbReference>
<proteinExistence type="predicted"/>
<keyword evidence="1" id="KW-0560">Oxidoreductase</keyword>
<dbReference type="InterPro" id="IPR013328">
    <property type="entry name" value="6PGD_dom2"/>
</dbReference>
<dbReference type="InterPro" id="IPR006115">
    <property type="entry name" value="6PGDH_NADP-bd"/>
</dbReference>
<dbReference type="GO" id="GO:0050661">
    <property type="term" value="F:NADP binding"/>
    <property type="evidence" value="ECO:0007669"/>
    <property type="project" value="InterPro"/>
</dbReference>
<dbReference type="GO" id="GO:0016491">
    <property type="term" value="F:oxidoreductase activity"/>
    <property type="evidence" value="ECO:0007669"/>
    <property type="project" value="UniProtKB-KW"/>
</dbReference>
<dbReference type="PIRSF" id="PIRSF000103">
    <property type="entry name" value="HIBADH"/>
    <property type="match status" value="1"/>
</dbReference>
<evidence type="ECO:0000256" key="3">
    <source>
        <dbReference type="PIRSR" id="PIRSR000103-1"/>
    </source>
</evidence>
<dbReference type="Pfam" id="PF03446">
    <property type="entry name" value="NAD_binding_2"/>
    <property type="match status" value="1"/>
</dbReference>
<keyword evidence="7" id="KW-1185">Reference proteome</keyword>
<gene>
    <name evidence="6" type="ORF">JCM17846_17570</name>
</gene>
<dbReference type="InterPro" id="IPR051265">
    <property type="entry name" value="HIBADH-related_NP60_sf"/>
</dbReference>
<dbReference type="SUPFAM" id="SSF51735">
    <property type="entry name" value="NAD(P)-binding Rossmann-fold domains"/>
    <property type="match status" value="1"/>
</dbReference>
<accession>A0A5A7N8X4</accession>
<reference evidence="6 7" key="1">
    <citation type="submission" date="2019-09" db="EMBL/GenBank/DDBJ databases">
        <title>NBRP : Genome information of microbial organism related human and environment.</title>
        <authorList>
            <person name="Hattori M."/>
            <person name="Oshima K."/>
            <person name="Inaba H."/>
            <person name="Suda W."/>
            <person name="Sakamoto M."/>
            <person name="Iino T."/>
            <person name="Kitahara M."/>
            <person name="Oshida Y."/>
            <person name="Iida T."/>
            <person name="Kudo T."/>
            <person name="Itoh T."/>
            <person name="Ohkuma M."/>
        </authorList>
    </citation>
    <scope>NUCLEOTIDE SEQUENCE [LARGE SCALE GENOMIC DNA]</scope>
    <source>
        <strain evidence="6 7">Q-1</strain>
    </source>
</reference>
<comment type="caution">
    <text evidence="6">The sequence shown here is derived from an EMBL/GenBank/DDBJ whole genome shotgun (WGS) entry which is preliminary data.</text>
</comment>
<protein>
    <submittedName>
        <fullName evidence="6">3-hydroxyisobutyrate dehydrogenase</fullName>
    </submittedName>
</protein>
<evidence type="ECO:0000259" key="4">
    <source>
        <dbReference type="Pfam" id="PF03446"/>
    </source>
</evidence>
<dbReference type="PANTHER" id="PTHR43580:SF2">
    <property type="entry name" value="CYTOKINE-LIKE NUCLEAR FACTOR N-PAC"/>
    <property type="match status" value="1"/>
</dbReference>
<dbReference type="AlphaFoldDB" id="A0A5A7N8X4"/>
<sequence>MSGTSKEQLHIGWIGTGRMGYAMAGRLLKAGYTVSVYNRTRAKAEPLADLGAKIVNSPRDLAHCDVTFSMVSGPADLKQVVSGAEGVLSDPDHAPKIHVDCSSVSAEGSADVRKDLAARGADMIAAPVSGNAKVVEAGMLSIVASGPEQAFKTVEPLLDALGEGVSYVGDGELARMVKICHNILLGVVTQSLAEITVLAEKGGVKRHAFLDFINKSVMGSVFTRYKTPAFVNLDWKPTFTPALLKKDLDLGLAAGRDLGVPQPLTAMTRELVQAMIGHGYEDIDFGALLELEAKAAGLDLKSENMTVSDGLKK</sequence>
<dbReference type="EMBL" id="BKCN01000007">
    <property type="protein sequence ID" value="GER04075.1"/>
    <property type="molecule type" value="Genomic_DNA"/>
</dbReference>
<evidence type="ECO:0000313" key="7">
    <source>
        <dbReference type="Proteomes" id="UP000324996"/>
    </source>
</evidence>
<dbReference type="InterPro" id="IPR036291">
    <property type="entry name" value="NAD(P)-bd_dom_sf"/>
</dbReference>
<dbReference type="RefSeq" id="WP_042087472.1">
    <property type="nucleotide sequence ID" value="NZ_BKCN01000007.1"/>
</dbReference>
<feature type="domain" description="3-hydroxyisobutyrate dehydrogenase-like NAD-binding" evidence="5">
    <location>
        <begin position="175"/>
        <end position="290"/>
    </location>
</feature>
<dbReference type="InterPro" id="IPR008927">
    <property type="entry name" value="6-PGluconate_DH-like_C_sf"/>
</dbReference>
<feature type="active site" evidence="3">
    <location>
        <position position="178"/>
    </location>
</feature>
<evidence type="ECO:0000313" key="6">
    <source>
        <dbReference type="EMBL" id="GER04075.1"/>
    </source>
</evidence>
<dbReference type="Gene3D" id="1.10.1040.10">
    <property type="entry name" value="N-(1-d-carboxylethyl)-l-norvaline Dehydrogenase, domain 2"/>
    <property type="match status" value="1"/>
</dbReference>
<name>A0A5A7N8X4_9PROT</name>
<feature type="domain" description="6-phosphogluconate dehydrogenase NADP-binding" evidence="4">
    <location>
        <begin position="11"/>
        <end position="169"/>
    </location>
</feature>
<dbReference type="SUPFAM" id="SSF48179">
    <property type="entry name" value="6-phosphogluconate dehydrogenase C-terminal domain-like"/>
    <property type="match status" value="1"/>
</dbReference>
<dbReference type="Proteomes" id="UP000324996">
    <property type="component" value="Unassembled WGS sequence"/>
</dbReference>
<evidence type="ECO:0000259" key="5">
    <source>
        <dbReference type="Pfam" id="PF14833"/>
    </source>
</evidence>
<dbReference type="InterPro" id="IPR029154">
    <property type="entry name" value="HIBADH-like_NADP-bd"/>
</dbReference>
<dbReference type="Pfam" id="PF14833">
    <property type="entry name" value="NAD_binding_11"/>
    <property type="match status" value="1"/>
</dbReference>